<dbReference type="InterPro" id="IPR002731">
    <property type="entry name" value="ATPase_BadF"/>
</dbReference>
<dbReference type="InterPro" id="IPR008275">
    <property type="entry name" value="CoA_E_activase_dom"/>
</dbReference>
<accession>A0A1I0DMJ6</accession>
<evidence type="ECO:0000256" key="1">
    <source>
        <dbReference type="ARBA" id="ARBA00001966"/>
    </source>
</evidence>
<dbReference type="GO" id="GO:0051536">
    <property type="term" value="F:iron-sulfur cluster binding"/>
    <property type="evidence" value="ECO:0007669"/>
    <property type="project" value="UniProtKB-KW"/>
</dbReference>
<feature type="domain" description="ATPase BadF/BadG/BcrA/BcrD type" evidence="5">
    <location>
        <begin position="4"/>
        <end position="251"/>
    </location>
</feature>
<dbReference type="GO" id="GO:0046872">
    <property type="term" value="F:metal ion binding"/>
    <property type="evidence" value="ECO:0007669"/>
    <property type="project" value="UniProtKB-KW"/>
</dbReference>
<keyword evidence="7" id="KW-1185">Reference proteome</keyword>
<keyword evidence="3" id="KW-0408">Iron</keyword>
<evidence type="ECO:0000313" key="6">
    <source>
        <dbReference type="EMBL" id="SET33414.1"/>
    </source>
</evidence>
<proteinExistence type="predicted"/>
<dbReference type="EMBL" id="FOHU01000008">
    <property type="protein sequence ID" value="SET33414.1"/>
    <property type="molecule type" value="Genomic_DNA"/>
</dbReference>
<evidence type="ECO:0000313" key="7">
    <source>
        <dbReference type="Proteomes" id="UP000199568"/>
    </source>
</evidence>
<dbReference type="Proteomes" id="UP000199568">
    <property type="component" value="Unassembled WGS sequence"/>
</dbReference>
<comment type="cofactor">
    <cofactor evidence="1">
        <name>[4Fe-4S] cluster</name>
        <dbReference type="ChEBI" id="CHEBI:49883"/>
    </cofactor>
</comment>
<dbReference type="STRING" id="426128.SAMN05660297_02060"/>
<sequence length="259" mass="27612">MYSVGIDIGSVASKAVVFNGEDIISKVILPTGWSPRETGEKVLATLLQEGKIERQQIKVIVGTGYGRISLPFLDKKVTEITCHGVGAHYFDHEVRTVIDIGGQDSKVVKLDAKGNVLDFLMNDKCAAGTGRFLQVMAHVLEIDISELSTIAEGAEPQKINSMCTVFAESEVVSLMAEGASKESIAAGLLQSVSNKTYSLASRVGVENKVFFSGGVSKNPLLKIFLEKKLDVAIHSSPLSQYIGAIGAAVIGYGKNVLVP</sequence>
<dbReference type="NCBIfam" id="TIGR00241">
    <property type="entry name" value="CoA_E_activ"/>
    <property type="match status" value="1"/>
</dbReference>
<organism evidence="6 7">
    <name type="scientific">Natronincola peptidivorans</name>
    <dbReference type="NCBI Taxonomy" id="426128"/>
    <lineage>
        <taxon>Bacteria</taxon>
        <taxon>Bacillati</taxon>
        <taxon>Bacillota</taxon>
        <taxon>Clostridia</taxon>
        <taxon>Peptostreptococcales</taxon>
        <taxon>Natronincolaceae</taxon>
        <taxon>Natronincola</taxon>
    </lineage>
</organism>
<dbReference type="CDD" id="cd24036">
    <property type="entry name" value="ASKHA_NBD_BcrAD_BadFG_HgdC_HadI"/>
    <property type="match status" value="1"/>
</dbReference>
<dbReference type="OrthoDB" id="9778513at2"/>
<evidence type="ECO:0000256" key="2">
    <source>
        <dbReference type="ARBA" id="ARBA00022723"/>
    </source>
</evidence>
<gene>
    <name evidence="6" type="ORF">SAMN05660297_02060</name>
</gene>
<dbReference type="InterPro" id="IPR043129">
    <property type="entry name" value="ATPase_NBD"/>
</dbReference>
<protein>
    <submittedName>
        <fullName evidence="6">CoA-substrate-specific enzyme activase, putative</fullName>
    </submittedName>
</protein>
<dbReference type="PANTHER" id="PTHR32329:SF2">
    <property type="entry name" value="BIFUNCTIONAL PROTEIN [INCLUDES 2-HYDROXYACYL-COA DEHYDRATASE (N-TER) AND ITS ACTIVATOR DOMAIN (C_TERM)"/>
    <property type="match status" value="1"/>
</dbReference>
<dbReference type="PANTHER" id="PTHR32329">
    <property type="entry name" value="BIFUNCTIONAL PROTEIN [INCLUDES 2-HYDROXYACYL-COA DEHYDRATASE (N-TER) AND ITS ACTIVATOR DOMAIN (C_TERM)-RELATED"/>
    <property type="match status" value="1"/>
</dbReference>
<keyword evidence="4" id="KW-0411">Iron-sulfur</keyword>
<dbReference type="Pfam" id="PF01869">
    <property type="entry name" value="BcrAD_BadFG"/>
    <property type="match status" value="1"/>
</dbReference>
<dbReference type="AlphaFoldDB" id="A0A1I0DMJ6"/>
<evidence type="ECO:0000259" key="5">
    <source>
        <dbReference type="Pfam" id="PF01869"/>
    </source>
</evidence>
<keyword evidence="2" id="KW-0479">Metal-binding</keyword>
<dbReference type="InterPro" id="IPR051805">
    <property type="entry name" value="Dehydratase_Activator_Redct"/>
</dbReference>
<evidence type="ECO:0000256" key="4">
    <source>
        <dbReference type="ARBA" id="ARBA00023014"/>
    </source>
</evidence>
<reference evidence="6 7" key="1">
    <citation type="submission" date="2016-10" db="EMBL/GenBank/DDBJ databases">
        <authorList>
            <person name="de Groot N.N."/>
        </authorList>
    </citation>
    <scope>NUCLEOTIDE SEQUENCE [LARGE SCALE GENOMIC DNA]</scope>
    <source>
        <strain evidence="6 7">DSM 18979</strain>
    </source>
</reference>
<name>A0A1I0DMJ6_9FIRM</name>
<dbReference type="Gene3D" id="3.30.420.40">
    <property type="match status" value="2"/>
</dbReference>
<dbReference type="RefSeq" id="WP_090443283.1">
    <property type="nucleotide sequence ID" value="NZ_FOHU01000008.1"/>
</dbReference>
<dbReference type="SUPFAM" id="SSF53067">
    <property type="entry name" value="Actin-like ATPase domain"/>
    <property type="match status" value="1"/>
</dbReference>
<evidence type="ECO:0000256" key="3">
    <source>
        <dbReference type="ARBA" id="ARBA00023004"/>
    </source>
</evidence>